<accession>A0A4D7CTG6</accession>
<dbReference type="PROSITE" id="PS50065">
    <property type="entry name" value="HMG_COA_REDUCTASE_4"/>
    <property type="match status" value="1"/>
</dbReference>
<dbReference type="PANTHER" id="PTHR10572">
    <property type="entry name" value="3-HYDROXY-3-METHYLGLUTARYL-COENZYME A REDUCTASE"/>
    <property type="match status" value="1"/>
</dbReference>
<evidence type="ECO:0000313" key="5">
    <source>
        <dbReference type="Proteomes" id="UP000298615"/>
    </source>
</evidence>
<dbReference type="Gene3D" id="1.10.8.660">
    <property type="match status" value="1"/>
</dbReference>
<dbReference type="Proteomes" id="UP000298615">
    <property type="component" value="Chromosome"/>
</dbReference>
<dbReference type="GO" id="GO:0140643">
    <property type="term" value="F:hydroxymethylglutaryl-CoA reductase (NADH) activity"/>
    <property type="evidence" value="ECO:0007669"/>
    <property type="project" value="UniProtKB-EC"/>
</dbReference>
<dbReference type="Pfam" id="PF00368">
    <property type="entry name" value="HMG-CoA_red"/>
    <property type="match status" value="1"/>
</dbReference>
<dbReference type="EMBL" id="CP039712">
    <property type="protein sequence ID" value="QCI86384.1"/>
    <property type="molecule type" value="Genomic_DNA"/>
</dbReference>
<dbReference type="EC" id="1.1.1.88" evidence="3"/>
<gene>
    <name evidence="4" type="ORF">FA707_05130</name>
</gene>
<dbReference type="GO" id="GO:0004420">
    <property type="term" value="F:hydroxymethylglutaryl-CoA reductase (NADPH) activity"/>
    <property type="evidence" value="ECO:0007669"/>
    <property type="project" value="InterPro"/>
</dbReference>
<evidence type="ECO:0000256" key="3">
    <source>
        <dbReference type="RuleBase" id="RU361219"/>
    </source>
</evidence>
<dbReference type="RefSeq" id="WP_136953215.1">
    <property type="nucleotide sequence ID" value="NZ_CP039712.1"/>
</dbReference>
<dbReference type="PANTHER" id="PTHR10572:SF24">
    <property type="entry name" value="3-HYDROXY-3-METHYLGLUTARYL-COENZYME A REDUCTASE"/>
    <property type="match status" value="1"/>
</dbReference>
<comment type="pathway">
    <text evidence="3">Metabolic intermediate metabolism; (R)-mevalonate degradation; (S)-3-hydroxy-3-methylglutaryl-CoA from (R)-mevalonate: step 1/1.</text>
</comment>
<reference evidence="4 5" key="1">
    <citation type="submission" date="2019-04" db="EMBL/GenBank/DDBJ databases">
        <title>Vagococcus sp. nov., isolated from faeces of yaks (Bos grunniens).</title>
        <authorList>
            <person name="Ge Y."/>
        </authorList>
    </citation>
    <scope>NUCLEOTIDE SEQUENCE [LARGE SCALE GENOMIC DNA]</scope>
    <source>
        <strain evidence="4 5">MN-17</strain>
    </source>
</reference>
<dbReference type="Gene3D" id="3.90.770.10">
    <property type="entry name" value="3-hydroxy-3-methylglutaryl-coenzyme A Reductase, Chain A, domain 2"/>
    <property type="match status" value="2"/>
</dbReference>
<dbReference type="CDD" id="cd00644">
    <property type="entry name" value="HMG-CoA_reductase_classII"/>
    <property type="match status" value="1"/>
</dbReference>
<dbReference type="KEGG" id="vao:FA707_05130"/>
<dbReference type="AlphaFoldDB" id="A0A4D7CTG6"/>
<dbReference type="PROSITE" id="PS01192">
    <property type="entry name" value="HMG_COA_REDUCTASE_3"/>
    <property type="match status" value="1"/>
</dbReference>
<keyword evidence="3" id="KW-0520">NAD</keyword>
<evidence type="ECO:0000256" key="1">
    <source>
        <dbReference type="ARBA" id="ARBA00007661"/>
    </source>
</evidence>
<keyword evidence="5" id="KW-1185">Reference proteome</keyword>
<protein>
    <recommendedName>
        <fullName evidence="3">3-hydroxy-3-methylglutaryl coenzyme A reductase</fullName>
        <shortName evidence="3">HMG-CoA reductase</shortName>
        <ecNumber evidence="3">1.1.1.88</ecNumber>
    </recommendedName>
</protein>
<organism evidence="4 5">
    <name type="scientific">Vagococcus zengguangii</name>
    <dbReference type="NCBI Taxonomy" id="2571750"/>
    <lineage>
        <taxon>Bacteria</taxon>
        <taxon>Bacillati</taxon>
        <taxon>Bacillota</taxon>
        <taxon>Bacilli</taxon>
        <taxon>Lactobacillales</taxon>
        <taxon>Enterococcaceae</taxon>
        <taxon>Vagococcus</taxon>
    </lineage>
</organism>
<evidence type="ECO:0000256" key="2">
    <source>
        <dbReference type="ARBA" id="ARBA00023002"/>
    </source>
</evidence>
<dbReference type="SUPFAM" id="SSF56542">
    <property type="entry name" value="Substrate-binding domain of HMG-CoA reductase"/>
    <property type="match status" value="1"/>
</dbReference>
<keyword evidence="2 3" id="KW-0560">Oxidoreductase</keyword>
<dbReference type="InterPro" id="IPR009023">
    <property type="entry name" value="HMG_CoA_Rdtase_NAD(P)-bd_sf"/>
</dbReference>
<dbReference type="SUPFAM" id="SSF55035">
    <property type="entry name" value="NAD-binding domain of HMG-CoA reductase"/>
    <property type="match status" value="1"/>
</dbReference>
<name>A0A4D7CTG6_9ENTE</name>
<dbReference type="InterPro" id="IPR004553">
    <property type="entry name" value="HMG_CoA_Rdtase_bac-typ"/>
</dbReference>
<evidence type="ECO:0000313" key="4">
    <source>
        <dbReference type="EMBL" id="QCI86384.1"/>
    </source>
</evidence>
<dbReference type="UniPathway" id="UPA00257">
    <property type="reaction ID" value="UER00367"/>
</dbReference>
<dbReference type="InterPro" id="IPR023076">
    <property type="entry name" value="HMG_CoA_Rdtase_CS"/>
</dbReference>
<proteinExistence type="inferred from homology"/>
<dbReference type="InterPro" id="IPR002202">
    <property type="entry name" value="HMG_CoA_Rdtase"/>
</dbReference>
<dbReference type="InterPro" id="IPR009029">
    <property type="entry name" value="HMG_CoA_Rdtase_sub-bd_dom_sf"/>
</dbReference>
<dbReference type="GO" id="GO:0015936">
    <property type="term" value="P:coenzyme A metabolic process"/>
    <property type="evidence" value="ECO:0007669"/>
    <property type="project" value="InterPro"/>
</dbReference>
<comment type="similarity">
    <text evidence="1 3">Belongs to the HMG-CoA reductase family.</text>
</comment>
<dbReference type="NCBIfam" id="TIGR00532">
    <property type="entry name" value="HMG_CoA_R_NAD"/>
    <property type="match status" value="1"/>
</dbReference>
<dbReference type="InterPro" id="IPR023074">
    <property type="entry name" value="HMG_CoA_Rdtase_cat_sf"/>
</dbReference>
<sequence length="432" mass="47119">MEQTSKISKFYQKTRSERLDLLKAHGFVSENSADLLMTTTGISEDVANHLIENQISQFSLPMGVALNFIVDGQECVIPMAIEEPSVIAACSNAARFTRSTGGFKTSFPERLQTGQMIFYQIADFANAKQLVDSRVDEIKQLAELAHPSIVVRGGGLVDVETHIIYNEKDQAEYLTVYLYVDVKEAMGANIVNTILEGVTPAIQEWLAAEKLMSILSNYNTRSLVTATCEIPFDLLATNHLDGQSVAQKIVKAAHYAKLDPYRAVTHNKGIMNGIDAVVMATGNDYRAIEAGIHAYASRNGSYQGLTTWQLDLDKQMLEGQLTLPLLLGSLGGAINALPLAKISQELMQVDTAEQMARIICAVGLAQNFAAVRALVTEGIQKGHMSLHANALAIHAGATGEEIELVASRLRALERMNLAKATELLTELRQQNS</sequence>
<comment type="catalytic activity">
    <reaction evidence="3">
        <text>(R)-mevalonate + 2 NAD(+) + CoA = (3S)-3-hydroxy-3-methylglutaryl-CoA + 2 NADH + 2 H(+)</text>
        <dbReference type="Rhea" id="RHEA:14833"/>
        <dbReference type="ChEBI" id="CHEBI:15378"/>
        <dbReference type="ChEBI" id="CHEBI:36464"/>
        <dbReference type="ChEBI" id="CHEBI:43074"/>
        <dbReference type="ChEBI" id="CHEBI:57287"/>
        <dbReference type="ChEBI" id="CHEBI:57540"/>
        <dbReference type="ChEBI" id="CHEBI:57945"/>
        <dbReference type="EC" id="1.1.1.88"/>
    </reaction>
</comment>